<dbReference type="SUPFAM" id="SSF55174">
    <property type="entry name" value="Alpha-L RNA-binding motif"/>
    <property type="match status" value="1"/>
</dbReference>
<dbReference type="RefSeq" id="WP_189002040.1">
    <property type="nucleotide sequence ID" value="NZ_BMOD01000004.1"/>
</dbReference>
<evidence type="ECO:0000313" key="3">
    <source>
        <dbReference type="Proteomes" id="UP000632222"/>
    </source>
</evidence>
<comment type="caution">
    <text evidence="2">The sequence shown here is derived from an EMBL/GenBank/DDBJ whole genome shotgun (WGS) entry which is preliminary data.</text>
</comment>
<evidence type="ECO:0000313" key="2">
    <source>
        <dbReference type="EMBL" id="GGJ30354.1"/>
    </source>
</evidence>
<organism evidence="2 3">
    <name type="scientific">Deinococcus roseus</name>
    <dbReference type="NCBI Taxonomy" id="392414"/>
    <lineage>
        <taxon>Bacteria</taxon>
        <taxon>Thermotogati</taxon>
        <taxon>Deinococcota</taxon>
        <taxon>Deinococci</taxon>
        <taxon>Deinococcales</taxon>
        <taxon>Deinococcaceae</taxon>
        <taxon>Deinococcus</taxon>
    </lineage>
</organism>
<dbReference type="Gene3D" id="3.10.290.10">
    <property type="entry name" value="RNA-binding S4 domain"/>
    <property type="match status" value="1"/>
</dbReference>
<dbReference type="CDD" id="cd00165">
    <property type="entry name" value="S4"/>
    <property type="match status" value="1"/>
</dbReference>
<dbReference type="Pfam" id="PF13275">
    <property type="entry name" value="S4_2"/>
    <property type="match status" value="1"/>
</dbReference>
<evidence type="ECO:0000256" key="1">
    <source>
        <dbReference type="PROSITE-ProRule" id="PRU00182"/>
    </source>
</evidence>
<evidence type="ECO:0008006" key="4">
    <source>
        <dbReference type="Google" id="ProtNLM"/>
    </source>
</evidence>
<gene>
    <name evidence="2" type="ORF">GCM10008938_15460</name>
</gene>
<dbReference type="PROSITE" id="PS50889">
    <property type="entry name" value="S4"/>
    <property type="match status" value="1"/>
</dbReference>
<dbReference type="Proteomes" id="UP000632222">
    <property type="component" value="Unassembled WGS sequence"/>
</dbReference>
<protein>
    <recommendedName>
        <fullName evidence="4">RNA-binding protein</fullName>
    </recommendedName>
</protein>
<dbReference type="EMBL" id="BMOD01000004">
    <property type="protein sequence ID" value="GGJ30354.1"/>
    <property type="molecule type" value="Genomic_DNA"/>
</dbReference>
<sequence>MEGTMDLQDWLKLHDWVQTGGHAKVVIQSGLVQVNGAIETRRRKKLREGDTVTYQGRTATVHL</sequence>
<accession>A0ABQ2CZP1</accession>
<dbReference type="InterPro" id="IPR036986">
    <property type="entry name" value="S4_RNA-bd_sf"/>
</dbReference>
<name>A0ABQ2CZP1_9DEIO</name>
<reference evidence="3" key="1">
    <citation type="journal article" date="2019" name="Int. J. Syst. Evol. Microbiol.">
        <title>The Global Catalogue of Microorganisms (GCM) 10K type strain sequencing project: providing services to taxonomists for standard genome sequencing and annotation.</title>
        <authorList>
            <consortium name="The Broad Institute Genomics Platform"/>
            <consortium name="The Broad Institute Genome Sequencing Center for Infectious Disease"/>
            <person name="Wu L."/>
            <person name="Ma J."/>
        </authorList>
    </citation>
    <scope>NUCLEOTIDE SEQUENCE [LARGE SCALE GENOMIC DNA]</scope>
    <source>
        <strain evidence="3">JCM 14370</strain>
    </source>
</reference>
<keyword evidence="1" id="KW-0694">RNA-binding</keyword>
<proteinExistence type="predicted"/>
<keyword evidence="3" id="KW-1185">Reference proteome</keyword>